<feature type="compositionally biased region" description="Basic and acidic residues" evidence="1">
    <location>
        <begin position="618"/>
        <end position="627"/>
    </location>
</feature>
<feature type="signal peptide" evidence="2">
    <location>
        <begin position="1"/>
        <end position="22"/>
    </location>
</feature>
<name>A0AA39L920_SARSR</name>
<feature type="compositionally biased region" description="Gly residues" evidence="1">
    <location>
        <begin position="281"/>
        <end position="298"/>
    </location>
</feature>
<dbReference type="EMBL" id="JAPDFR010000003">
    <property type="protein sequence ID" value="KAK0388578.1"/>
    <property type="molecule type" value="Genomic_DNA"/>
</dbReference>
<feature type="region of interest" description="Disordered" evidence="1">
    <location>
        <begin position="585"/>
        <end position="635"/>
    </location>
</feature>
<feature type="compositionally biased region" description="Polar residues" evidence="1">
    <location>
        <begin position="238"/>
        <end position="259"/>
    </location>
</feature>
<feature type="compositionally biased region" description="Acidic residues" evidence="1">
    <location>
        <begin position="301"/>
        <end position="316"/>
    </location>
</feature>
<sequence length="661" mass="68746">MAAVQRLALWAALLVLPVPTAARPHIAIRNAANEDAVSLRGNFSTLPTSVQLITTTISDGFDTTVASTSSMVGPSSEEGSDDVAGKALDNHNGPTTIRTITIHYSSSTSSGSAGLVALPSTTPITLPPMPSGNTTREPPAFFTETPLPSLEPPGTEIQRPLPPEISLPHTTEPCTPLAPWEPFTVWSVVYTSTITLNGSLEDYTAPFPSLHVPTYCDNPTTTNDFGLPTTNVNFPPPETTMSHTLQSPTQPTGTATTSRPGFFPTVEHPPAMPEPSKVAPSGGGANGGRPVITGGGLGDIADPDPDLDDEDDDGLGGDDQKHPPQRTTVTFITTEKNPSLVIPTTGPPSFSQSWHQGDGPAGDNGHHNMPFGGDALHVRPPPMFTVTAARSQVVINGQTFSSLEPDQSSTVTVDQGTFTIGPSAVIGHGQTIRKPPPQQTGAASTQAPPKDVNVIGGQALTAIGQTIMAIHSTTYTYGPGINGETVVVDDDTIHVGPSGISVNGMTLGGPAVATGVTKYAIVGGATITEIQPSLVIVEGQTITIGPDMARTTTVVNGQTITIGPDGVTYSSMTIPMADAAITTTFQPSSTWNNEFPEKTNGPESTRDRGSTGDEDIRDSDGGRSGNKDDDDDDDDIGAFARPDFAILFLATGIAIGVWELF</sequence>
<protein>
    <submittedName>
        <fullName evidence="3">Uncharacterized protein</fullName>
    </submittedName>
</protein>
<evidence type="ECO:0000256" key="2">
    <source>
        <dbReference type="SAM" id="SignalP"/>
    </source>
</evidence>
<organism evidence="3 4">
    <name type="scientific">Sarocladium strictum</name>
    <name type="common">Black bundle disease fungus</name>
    <name type="synonym">Acremonium strictum</name>
    <dbReference type="NCBI Taxonomy" id="5046"/>
    <lineage>
        <taxon>Eukaryota</taxon>
        <taxon>Fungi</taxon>
        <taxon>Dikarya</taxon>
        <taxon>Ascomycota</taxon>
        <taxon>Pezizomycotina</taxon>
        <taxon>Sordariomycetes</taxon>
        <taxon>Hypocreomycetidae</taxon>
        <taxon>Hypocreales</taxon>
        <taxon>Sarocladiaceae</taxon>
        <taxon>Sarocladium</taxon>
    </lineage>
</organism>
<keyword evidence="4" id="KW-1185">Reference proteome</keyword>
<dbReference type="Proteomes" id="UP001175261">
    <property type="component" value="Unassembled WGS sequence"/>
</dbReference>
<evidence type="ECO:0000256" key="1">
    <source>
        <dbReference type="SAM" id="MobiDB-lite"/>
    </source>
</evidence>
<accession>A0AA39L920</accession>
<feature type="region of interest" description="Disordered" evidence="1">
    <location>
        <begin position="238"/>
        <end position="325"/>
    </location>
</feature>
<feature type="region of interest" description="Disordered" evidence="1">
    <location>
        <begin position="426"/>
        <end position="449"/>
    </location>
</feature>
<dbReference type="AlphaFoldDB" id="A0AA39L920"/>
<keyword evidence="2" id="KW-0732">Signal</keyword>
<evidence type="ECO:0000313" key="4">
    <source>
        <dbReference type="Proteomes" id="UP001175261"/>
    </source>
</evidence>
<comment type="caution">
    <text evidence="3">The sequence shown here is derived from an EMBL/GenBank/DDBJ whole genome shotgun (WGS) entry which is preliminary data.</text>
</comment>
<evidence type="ECO:0000313" key="3">
    <source>
        <dbReference type="EMBL" id="KAK0388578.1"/>
    </source>
</evidence>
<gene>
    <name evidence="3" type="ORF">NLU13_4821</name>
</gene>
<proteinExistence type="predicted"/>
<reference evidence="3" key="1">
    <citation type="submission" date="2022-10" db="EMBL/GenBank/DDBJ databases">
        <title>Determination and structural analysis of whole genome sequence of Sarocladium strictum F4-1.</title>
        <authorList>
            <person name="Hu L."/>
            <person name="Jiang Y."/>
        </authorList>
    </citation>
    <scope>NUCLEOTIDE SEQUENCE</scope>
    <source>
        <strain evidence="3">F4-1</strain>
    </source>
</reference>
<feature type="chain" id="PRO_5041462485" evidence="2">
    <location>
        <begin position="23"/>
        <end position="661"/>
    </location>
</feature>